<dbReference type="InterPro" id="IPR007694">
    <property type="entry name" value="DNA_helicase_DnaB-like_C"/>
</dbReference>
<evidence type="ECO:0000256" key="1">
    <source>
        <dbReference type="HAMAP-Rule" id="MF_04154"/>
    </source>
</evidence>
<dbReference type="SMART" id="SM00778">
    <property type="entry name" value="Prim_Zn_Ribbon"/>
    <property type="match status" value="1"/>
</dbReference>
<dbReference type="GO" id="GO:0003899">
    <property type="term" value="F:DNA-directed RNA polymerase activity"/>
    <property type="evidence" value="ECO:0007669"/>
    <property type="project" value="UniProtKB-UniRule"/>
</dbReference>
<feature type="binding site" evidence="1">
    <location>
        <position position="22"/>
    </location>
    <ligand>
        <name>Zn(2+)</name>
        <dbReference type="ChEBI" id="CHEBI:29105"/>
    </ligand>
</feature>
<dbReference type="GO" id="GO:0016787">
    <property type="term" value="F:hydrolase activity"/>
    <property type="evidence" value="ECO:0007669"/>
    <property type="project" value="UniProtKB-KW"/>
</dbReference>
<feature type="binding site" evidence="1">
    <location>
        <position position="223"/>
    </location>
    <ligand>
        <name>Mg(2+)</name>
        <dbReference type="ChEBI" id="CHEBI:18420"/>
        <label>2</label>
    </ligand>
</feature>
<dbReference type="CDD" id="cd19483">
    <property type="entry name" value="RecA-like_Gp4D_helicase"/>
    <property type="match status" value="1"/>
</dbReference>
<comment type="caution">
    <text evidence="1">Lacks conserved residue(s) required for the propagation of feature annotation.</text>
</comment>
<comment type="cofactor">
    <cofactor evidence="1">
        <name>Mg(2+)</name>
        <dbReference type="ChEBI" id="CHEBI:18420"/>
    </cofactor>
    <text evidence="1">Binds 2 Mg(2+), one of which is catalytic.</text>
</comment>
<keyword evidence="1" id="KW-0511">Multifunctional enzyme</keyword>
<feature type="site" description="dTTP/dATP binding" evidence="1">
    <location>
        <position position="480"/>
    </location>
</feature>
<feature type="binding site" evidence="1">
    <location>
        <position position="192"/>
    </location>
    <ligand>
        <name>Mg(2+)</name>
        <dbReference type="ChEBI" id="CHEBI:18420"/>
        <label>1</label>
        <note>catalytic</note>
    </ligand>
</feature>
<dbReference type="Gene3D" id="3.40.1360.10">
    <property type="match status" value="1"/>
</dbReference>
<keyword evidence="1" id="KW-0479">Metal-binding</keyword>
<feature type="site" description="dTTP/dATP binding" evidence="1">
    <location>
        <position position="497"/>
    </location>
</feature>
<feature type="binding site" evidence="1">
    <location>
        <position position="143"/>
    </location>
    <ligand>
        <name>Mg(2+)</name>
        <dbReference type="ChEBI" id="CHEBI:18420"/>
        <label>1</label>
        <note>catalytic</note>
    </ligand>
</feature>
<dbReference type="InterPro" id="IPR006171">
    <property type="entry name" value="TOPRIM_dom"/>
</dbReference>
<feature type="domain" description="Toprim" evidence="2">
    <location>
        <begin position="137"/>
        <end position="219"/>
    </location>
</feature>
<comment type="similarity">
    <text evidence="1">Belongs to the Teseptimavirus DNA helicase/primase family.</text>
</comment>
<keyword evidence="1 4" id="KW-0347">Helicase</keyword>
<dbReference type="SUPFAM" id="SSF57783">
    <property type="entry name" value="Zinc beta-ribbon"/>
    <property type="match status" value="1"/>
</dbReference>
<dbReference type="GO" id="GO:0039693">
    <property type="term" value="P:viral DNA genome replication"/>
    <property type="evidence" value="ECO:0007669"/>
    <property type="project" value="UniProtKB-UniRule"/>
</dbReference>
<dbReference type="Gene3D" id="2.20.25.10">
    <property type="match status" value="1"/>
</dbReference>
<dbReference type="CDD" id="cd01029">
    <property type="entry name" value="TOPRIM_primases"/>
    <property type="match status" value="1"/>
</dbReference>
<dbReference type="Proteomes" id="UP000202740">
    <property type="component" value="Segment"/>
</dbReference>
<dbReference type="OrthoDB" id="615at10239"/>
<dbReference type="RefSeq" id="YP_007676895.1">
    <property type="nucleotide sequence ID" value="NC_020872.1"/>
</dbReference>
<dbReference type="EC" id="2.7.7.-" evidence="1"/>
<comment type="function">
    <text evidence="1">ATP-dependent DNA helicase and primase essential for viral DNA replication and recombination. The helicase moves 5' -&gt; 3' on the lagging strand template, unwinding the DNA duplex ahead of the leading strand polymerase at the replication fork and generating ssDNA for both leading and lagging strand synthesis. ATP or dTTP hydrolysis propels each helicase domain to translocate sequentially along DNA. Mediates strand transfer when a joint molecule is available and participates in recombinational DNA repair through its role in strand exchange. Primase activity synthesizes short RNA primers at the sequence 5'-GTC-3' on the lagging strand that the polymerase elongates using dNTPs and providing the primase is still present.</text>
</comment>
<keyword evidence="1" id="KW-0639">Primosome</keyword>
<accession>M1UAE6</accession>
<dbReference type="SUPFAM" id="SSF52540">
    <property type="entry name" value="P-loop containing nucleoside triphosphate hydrolases"/>
    <property type="match status" value="1"/>
</dbReference>
<keyword evidence="1" id="KW-1194">Viral DNA replication</keyword>
<dbReference type="PANTHER" id="PTHR12873:SF0">
    <property type="entry name" value="TWINKLE MTDNA HELICASE"/>
    <property type="match status" value="1"/>
</dbReference>
<feature type="binding site" evidence="1">
    <location>
        <position position="19"/>
    </location>
    <ligand>
        <name>Zn(2+)</name>
        <dbReference type="ChEBI" id="CHEBI:29105"/>
    </ligand>
</feature>
<feature type="site" description="dTTP/dATP binding" evidence="1">
    <location>
        <position position="441"/>
    </location>
</feature>
<keyword evidence="1" id="KW-0548">Nucleotidyltransferase</keyword>
<comment type="domain">
    <text evidence="1">The N-terminus zinc finger domain is essential for delivering the primed DNA template to the DNA polymerase. The central core domain contains the primase activity. The C-terminus region is responsible for the helicase activity and binds 1 Mg(2+)-dTTP.</text>
</comment>
<dbReference type="InterPro" id="IPR013237">
    <property type="entry name" value="Phage_T7_Gp4_N"/>
</dbReference>
<comment type="subunit">
    <text evidence="1">Homohexamer. Assembles as a hexamer onto linear or circular ssDNA in the presence of ATP or dTTP. Interacts (via C-terminus) with the viral DNA polymerase that is bound to DNA; this interaction is essential to initiate leading-strand DNA synthesis. The priming complex consists of 2 DNA polymerases and 1 helicase-primase hexamer that assemble on the DNA template. Interacts with the single-stranded DNA-binding protein. Part of the replicase complex that includes the DNA polymerase, the primase/helicase and the single-stranded DNA binding protein.</text>
</comment>
<evidence type="ECO:0000313" key="4">
    <source>
        <dbReference type="EMBL" id="AGG54551.1"/>
    </source>
</evidence>
<dbReference type="Pfam" id="PF03796">
    <property type="entry name" value="DnaB_C"/>
    <property type="match status" value="1"/>
</dbReference>
<keyword evidence="1 4" id="KW-0547">Nucleotide-binding</keyword>
<name>M1UAE6_9CAUD</name>
<dbReference type="GO" id="GO:0005524">
    <property type="term" value="F:ATP binding"/>
    <property type="evidence" value="ECO:0007669"/>
    <property type="project" value="UniProtKB-UniRule"/>
</dbReference>
<feature type="zinc finger region" description="C4-like; zinc ribbon fold" evidence="1">
    <location>
        <begin position="19"/>
        <end position="41"/>
    </location>
</feature>
<dbReference type="Pfam" id="PF13155">
    <property type="entry name" value="Toprim_2"/>
    <property type="match status" value="1"/>
</dbReference>
<organism evidence="4 5">
    <name type="scientific">Cyanophage SS120-1</name>
    <dbReference type="NCBI Taxonomy" id="616674"/>
    <lineage>
        <taxon>Viruses</taxon>
        <taxon>Duplodnaviria</taxon>
        <taxon>Heunggongvirae</taxon>
        <taxon>Uroviricota</taxon>
        <taxon>Caudoviricetes</taxon>
        <taxon>Autographivirales</taxon>
        <taxon>Banchanvirus</taxon>
        <taxon>Banchanvirus SS1201</taxon>
    </lineage>
</organism>
<feature type="binding site" evidence="1">
    <location>
        <position position="38"/>
    </location>
    <ligand>
        <name>Zn(2+)</name>
        <dbReference type="ChEBI" id="CHEBI:29105"/>
    </ligand>
</feature>
<feature type="binding site" evidence="1">
    <location>
        <position position="41"/>
    </location>
    <ligand>
        <name>Zn(2+)</name>
        <dbReference type="ChEBI" id="CHEBI:29105"/>
    </ligand>
</feature>
<comment type="catalytic activity">
    <reaction evidence="1">
        <text>ATP + H2O = ADP + phosphate + H(+)</text>
        <dbReference type="Rhea" id="RHEA:13065"/>
        <dbReference type="ChEBI" id="CHEBI:15377"/>
        <dbReference type="ChEBI" id="CHEBI:15378"/>
        <dbReference type="ChEBI" id="CHEBI:30616"/>
        <dbReference type="ChEBI" id="CHEBI:43474"/>
        <dbReference type="ChEBI" id="CHEBI:456216"/>
        <dbReference type="EC" id="3.6.4.12"/>
    </reaction>
</comment>
<feature type="binding site" evidence="1">
    <location>
        <begin position="294"/>
        <end position="301"/>
    </location>
    <ligand>
        <name>ATP</name>
        <dbReference type="ChEBI" id="CHEBI:30616"/>
    </ligand>
</feature>
<reference evidence="4 5" key="1">
    <citation type="submission" date="2010-03" db="EMBL/GenBank/DDBJ databases">
        <title>The Genome Sequence of Cyanophage P-SSP9.</title>
        <authorList>
            <consortium name="The Broad Institute Genome Sequencing Platform"/>
            <person name="Henn M.R."/>
            <person name="Sullivan M.S."/>
            <person name="Osburne M.S."/>
            <person name="Levin J."/>
            <person name="Malboeuf C."/>
            <person name="Casali M."/>
            <person name="Russ C."/>
            <person name="Lennon N."/>
            <person name="Erlich R."/>
            <person name="Young S.K."/>
            <person name="Koehrsen M."/>
            <person name="Yandava C."/>
            <person name="Zeng Q."/>
            <person name="Alvarado L."/>
            <person name="Anderson S."/>
            <person name="Berlin A."/>
            <person name="Borenstein D."/>
            <person name="Chen Z."/>
            <person name="Engels R."/>
            <person name="Freedman E."/>
            <person name="Gellesch M."/>
            <person name="Goldberg J."/>
            <person name="Green L."/>
            <person name="Griggs A."/>
            <person name="Gujja S."/>
            <person name="Heiman D."/>
            <person name="Hepburn T."/>
            <person name="Howarth C."/>
            <person name="Jen D."/>
            <person name="Larson L."/>
            <person name="Lewis B."/>
            <person name="Mehta T."/>
            <person name="Park D."/>
            <person name="Pearson M."/>
            <person name="Roberts A."/>
            <person name="Ryan E."/>
            <person name="Saif S."/>
            <person name="Shea T."/>
            <person name="Shenoy N."/>
            <person name="Sisk P."/>
            <person name="Stolte C."/>
            <person name="Sykes S."/>
            <person name="Walk T."/>
            <person name="White J."/>
            <person name="Yu Q."/>
            <person name="Coleman M.L."/>
            <person name="Huang K.H."/>
            <person name="Weigele P.R."/>
            <person name="DeFrancesco A.S."/>
            <person name="Kern S.E."/>
            <person name="Thompson L.R."/>
            <person name="Fu R."/>
            <person name="Hombeck B."/>
            <person name="Chisholm S.W."/>
            <person name="Haas B."/>
            <person name="Nusbaum C."/>
            <person name="Galagan J."/>
            <person name="Birren B."/>
        </authorList>
    </citation>
    <scope>NUCLEOTIDE SEQUENCE [LARGE SCALE GENOMIC DNA]</scope>
    <source>
        <strain evidence="4 5">P-SSP9</strain>
    </source>
</reference>
<dbReference type="InterPro" id="IPR027032">
    <property type="entry name" value="Twinkle-like"/>
</dbReference>
<dbReference type="InterPro" id="IPR027417">
    <property type="entry name" value="P-loop_NTPase"/>
</dbReference>
<dbReference type="EMBL" id="HQ316584">
    <property type="protein sequence ID" value="AGG54551.1"/>
    <property type="molecule type" value="Genomic_DNA"/>
</dbReference>
<gene>
    <name evidence="4" type="ORF">CYYG_00050</name>
</gene>
<dbReference type="InterPro" id="IPR046394">
    <property type="entry name" value="Helic_Prim_T7"/>
</dbReference>
<proteinExistence type="inferred from homology"/>
<feature type="domain" description="SF4 helicase" evidence="3">
    <location>
        <begin position="263"/>
        <end position="523"/>
    </location>
</feature>
<dbReference type="GO" id="GO:0008270">
    <property type="term" value="F:zinc ion binding"/>
    <property type="evidence" value="ECO:0007669"/>
    <property type="project" value="UniProtKB-UniRule"/>
</dbReference>
<keyword evidence="1" id="KW-0378">Hydrolase</keyword>
<dbReference type="EC" id="3.6.4.12" evidence="1"/>
<dbReference type="GO" id="GO:0043139">
    <property type="term" value="F:5'-3' DNA helicase activity"/>
    <property type="evidence" value="ECO:0007669"/>
    <property type="project" value="InterPro"/>
</dbReference>
<sequence length="526" mass="58632">MHREIYMETDAEFQRHEPCPKCPSSDAFARYSDLSGYCFSCGYYQSGEGETRPTEKRNFIAFKGEFSKLASRNLTEETCRKFNVRVDTPGPVIRFPYYSLSRSISSYKERTKEKDFYWKGKNEDKTLFGQHLFGGGKTLVISEGELDALSIWQARPNWPVMSVANGAKGAYKNLSAQLPHLLKFEEIILFFDNDAAGVEAAEECASLFPVDRVFIATLSDYKDASEALQAKDAEAIRQAIWNKRAYRPKAIIDGRDLFDLVSRPLHGKDADWPFPGLNEITGGLRLGELVTWTAGSGSGKSTATGETCQSLVDQGFTVAYIALEESVQRQALRLMTVKANKPLHLNNEIPKEELRKAFDDSVGSGRVYLRSGFGSVDPDNLLSDVRFVVKNYGAQFVIIDHLSILLSGNETGDERKLIDVVMTRLRSFVEETNVGMILVSHLRRNQGDKGHEDGAAVSLGQLRGSHSISQLSDLVVSMIRNISSGENTAELKVLKNRFNGQCGSCGILNYDKETGRLTEIQTTQDF</sequence>
<keyword evidence="5" id="KW-1185">Reference proteome</keyword>
<protein>
    <recommendedName>
        <fullName evidence="1">DNA helicase/primase</fullName>
        <ecNumber evidence="1">2.7.7.-</ecNumber>
        <ecNumber evidence="1">3.6.4.12</ecNumber>
    </recommendedName>
</protein>
<keyword evidence="1" id="KW-0808">Transferase</keyword>
<dbReference type="HAMAP" id="MF_04154">
    <property type="entry name" value="Helic_Prim_T7"/>
    <property type="match status" value="1"/>
</dbReference>
<evidence type="ECO:0000259" key="3">
    <source>
        <dbReference type="PROSITE" id="PS51199"/>
    </source>
</evidence>
<feature type="site" description="dTTP/dATP binding" evidence="1">
    <location>
        <position position="510"/>
    </location>
</feature>
<keyword evidence="1" id="KW-0862">Zinc</keyword>
<evidence type="ECO:0000259" key="2">
    <source>
        <dbReference type="PROSITE" id="PS50880"/>
    </source>
</evidence>
<evidence type="ECO:0000313" key="5">
    <source>
        <dbReference type="Proteomes" id="UP000202740"/>
    </source>
</evidence>
<keyword evidence="1" id="KW-0460">Magnesium</keyword>
<dbReference type="InterPro" id="IPR034154">
    <property type="entry name" value="TOPRIM_DnaG/twinkle"/>
</dbReference>
<dbReference type="PROSITE" id="PS50880">
    <property type="entry name" value="TOPRIM"/>
    <property type="match status" value="1"/>
</dbReference>
<dbReference type="Gene3D" id="3.40.50.300">
    <property type="entry name" value="P-loop containing nucleotide triphosphate hydrolases"/>
    <property type="match status" value="1"/>
</dbReference>
<keyword evidence="1" id="KW-0235">DNA replication</keyword>
<dbReference type="GeneID" id="15013360"/>
<dbReference type="SMART" id="SM00493">
    <property type="entry name" value="TOPRIM"/>
    <property type="match status" value="1"/>
</dbReference>
<dbReference type="KEGG" id="vg:15013360"/>
<dbReference type="GO" id="GO:0003697">
    <property type="term" value="F:single-stranded DNA binding"/>
    <property type="evidence" value="ECO:0007669"/>
    <property type="project" value="InterPro"/>
</dbReference>
<keyword evidence="1" id="KW-0863">Zinc-finger</keyword>
<dbReference type="Gene3D" id="2.20.25.180">
    <property type="match status" value="1"/>
</dbReference>
<dbReference type="SUPFAM" id="SSF56731">
    <property type="entry name" value="DNA primase core"/>
    <property type="match status" value="1"/>
</dbReference>
<keyword evidence="1" id="KW-0067">ATP-binding</keyword>
<dbReference type="PROSITE" id="PS51199">
    <property type="entry name" value="SF4_HELICASE"/>
    <property type="match status" value="1"/>
</dbReference>
<dbReference type="PANTHER" id="PTHR12873">
    <property type="entry name" value="T7-LIKE MITOCHONDRIAL DNA HELICASE"/>
    <property type="match status" value="1"/>
</dbReference>
<dbReference type="GO" id="GO:0006269">
    <property type="term" value="P:DNA replication, synthesis of primer"/>
    <property type="evidence" value="ECO:0007669"/>
    <property type="project" value="UniProtKB-KW"/>
</dbReference>